<dbReference type="EMBL" id="GG749457">
    <property type="protein sequence ID" value="EGE83804.2"/>
    <property type="molecule type" value="Genomic_DNA"/>
</dbReference>
<protein>
    <submittedName>
        <fullName evidence="1">Uncharacterized protein</fullName>
    </submittedName>
</protein>
<organism evidence="1">
    <name type="scientific">Ajellomyces dermatitidis (strain ATCC 18188 / CBS 674.68)</name>
    <name type="common">Blastomyces dermatitidis</name>
    <dbReference type="NCBI Taxonomy" id="653446"/>
    <lineage>
        <taxon>Eukaryota</taxon>
        <taxon>Fungi</taxon>
        <taxon>Dikarya</taxon>
        <taxon>Ascomycota</taxon>
        <taxon>Pezizomycotina</taxon>
        <taxon>Eurotiomycetes</taxon>
        <taxon>Eurotiomycetidae</taxon>
        <taxon>Onygenales</taxon>
        <taxon>Ajellomycetaceae</taxon>
        <taxon>Blastomyces</taxon>
    </lineage>
</organism>
<dbReference type="HOGENOM" id="CLU_1331629_0_0_1"/>
<evidence type="ECO:0000313" key="1">
    <source>
        <dbReference type="EMBL" id="EGE83804.2"/>
    </source>
</evidence>
<proteinExistence type="predicted"/>
<sequence length="112" mass="12421">MPMSVGVRRLTVPAISKLFSGIRCGFEVAHVLINNPSSGRKAGFWRGKEELIHVDQYGILPKYEVRRKASCRVGRITQDGQACVAVIISITTKIPPPKPPSRAKDSKTESWF</sequence>
<gene>
    <name evidence="1" type="ORF">BDDG_06749</name>
</gene>
<dbReference type="AlphaFoldDB" id="F2TKP1"/>
<accession>F2TKP1</accession>
<reference evidence="1" key="1">
    <citation type="submission" date="2010-03" db="EMBL/GenBank/DDBJ databases">
        <title>Annotation of Blastomyces dermatitidis strain ATCC 18188.</title>
        <authorList>
            <consortium name="The Broad Institute Genome Sequencing Platform"/>
            <consortium name="Broad Institute Genome Sequencing Center for Infectious Disease."/>
            <person name="Cuomo C."/>
            <person name="Klein B."/>
            <person name="Sullivan T."/>
            <person name="Heitman J."/>
            <person name="Young S."/>
            <person name="Zeng Q."/>
            <person name="Gargeya S."/>
            <person name="Alvarado L."/>
            <person name="Berlin A.M."/>
            <person name="Chapman S.B."/>
            <person name="Chen Z."/>
            <person name="Freedman E."/>
            <person name="Gellesch M."/>
            <person name="Goldberg J."/>
            <person name="Griggs A."/>
            <person name="Gujja S."/>
            <person name="Heilman E."/>
            <person name="Heiman D."/>
            <person name="Howarth C."/>
            <person name="Mehta T."/>
            <person name="Neiman D."/>
            <person name="Pearson M."/>
            <person name="Roberts A."/>
            <person name="Saif S."/>
            <person name="Shea T."/>
            <person name="Shenoy N."/>
            <person name="Sisk P."/>
            <person name="Stolte C."/>
            <person name="Sykes S."/>
            <person name="White J."/>
            <person name="Yandava C."/>
            <person name="Haas B."/>
            <person name="Nusbaum C."/>
            <person name="Birren B."/>
        </authorList>
    </citation>
    <scope>NUCLEOTIDE SEQUENCE [LARGE SCALE GENOMIC DNA]</scope>
    <source>
        <strain evidence="1">ATCC 18188</strain>
    </source>
</reference>
<dbReference type="Proteomes" id="UP000007802">
    <property type="component" value="Unassembled WGS sequence"/>
</dbReference>
<name>F2TKP1_AJEDA</name>